<organism evidence="2 3">
    <name type="scientific">Wickerhamomyces ciferrii (strain ATCC 14091 / BCRC 22168 / CBS 111 / JCM 3599 / NBRC 0793 / NRRL Y-1031 F-60-10)</name>
    <name type="common">Yeast</name>
    <name type="synonym">Pichia ciferrii</name>
    <dbReference type="NCBI Taxonomy" id="1206466"/>
    <lineage>
        <taxon>Eukaryota</taxon>
        <taxon>Fungi</taxon>
        <taxon>Dikarya</taxon>
        <taxon>Ascomycota</taxon>
        <taxon>Saccharomycotina</taxon>
        <taxon>Saccharomycetes</taxon>
        <taxon>Phaffomycetales</taxon>
        <taxon>Wickerhamomycetaceae</taxon>
        <taxon>Wickerhamomyces</taxon>
    </lineage>
</organism>
<evidence type="ECO:0000313" key="2">
    <source>
        <dbReference type="EMBL" id="CCH47059.1"/>
    </source>
</evidence>
<name>K0L0E6_WICCF</name>
<reference evidence="2 3" key="1">
    <citation type="journal article" date="2012" name="Eukaryot. Cell">
        <title>Draft genome sequence of Wickerhamomyces ciferrii NRRL Y-1031 F-60-10.</title>
        <authorList>
            <person name="Schneider J."/>
            <person name="Andrea H."/>
            <person name="Blom J."/>
            <person name="Jaenicke S."/>
            <person name="Ruckert C."/>
            <person name="Schorsch C."/>
            <person name="Szczepanowski R."/>
            <person name="Farwick M."/>
            <person name="Goesmann A."/>
            <person name="Puhler A."/>
            <person name="Schaffer S."/>
            <person name="Tauch A."/>
            <person name="Kohler T."/>
            <person name="Brinkrolf K."/>
        </authorList>
    </citation>
    <scope>NUCLEOTIDE SEQUENCE [LARGE SCALE GENOMIC DNA]</scope>
    <source>
        <strain evidence="3">ATCC 14091 / BCRC 22168 / CBS 111 / JCM 3599 / NBRC 0793 / NRRL Y-1031 F-60-10</strain>
    </source>
</reference>
<dbReference type="EMBL" id="CAIF01000302">
    <property type="protein sequence ID" value="CCH47059.1"/>
    <property type="molecule type" value="Genomic_DNA"/>
</dbReference>
<dbReference type="AlphaFoldDB" id="K0L0E6"/>
<dbReference type="HOGENOM" id="CLU_1210612_0_0_1"/>
<sequence>MSGENSGHRVHKHKSLIFYNATQKQNKWSYKCKLCGFEIKNKSNKDFTRSLTSHLQQKHSREYEKSKSFSPDEIYWNSLMRLTGADKKIKENKDDNKYDFENIEIPKYNLNNSILFESEFLLELIENTWTLNRDKAFKNLFDDSKQDEDDDEVIENVKKITQINPSEVSEKGYQELEKEPNKDINKSLDESQEEEEDSDDDDGDDDINDDVVEVQANDFNIFFKEHEPN</sequence>
<feature type="compositionally biased region" description="Acidic residues" evidence="1">
    <location>
        <begin position="190"/>
        <end position="211"/>
    </location>
</feature>
<feature type="compositionally biased region" description="Basic and acidic residues" evidence="1">
    <location>
        <begin position="168"/>
        <end position="189"/>
    </location>
</feature>
<accession>K0L0E6</accession>
<comment type="caution">
    <text evidence="2">The sequence shown here is derived from an EMBL/GenBank/DDBJ whole genome shotgun (WGS) entry which is preliminary data.</text>
</comment>
<feature type="region of interest" description="Disordered" evidence="1">
    <location>
        <begin position="164"/>
        <end position="211"/>
    </location>
</feature>
<evidence type="ECO:0000313" key="3">
    <source>
        <dbReference type="Proteomes" id="UP000009328"/>
    </source>
</evidence>
<proteinExistence type="predicted"/>
<dbReference type="InParanoid" id="K0L0E6"/>
<keyword evidence="3" id="KW-1185">Reference proteome</keyword>
<evidence type="ECO:0000256" key="1">
    <source>
        <dbReference type="SAM" id="MobiDB-lite"/>
    </source>
</evidence>
<protein>
    <submittedName>
        <fullName evidence="2">Uncharacterized protein</fullName>
    </submittedName>
</protein>
<dbReference type="Proteomes" id="UP000009328">
    <property type="component" value="Unassembled WGS sequence"/>
</dbReference>
<gene>
    <name evidence="2" type="ORF">BN7_6668</name>
</gene>